<dbReference type="Pfam" id="PF03269">
    <property type="entry name" value="DUF268"/>
    <property type="match status" value="1"/>
</dbReference>
<proteinExistence type="predicted"/>
<protein>
    <submittedName>
        <fullName evidence="1">DUF268 domain-containing protein</fullName>
    </submittedName>
</protein>
<accession>A0ABZ0CYR6</accession>
<keyword evidence="2" id="KW-1185">Reference proteome</keyword>
<dbReference type="RefSeq" id="WP_316702977.1">
    <property type="nucleotide sequence ID" value="NZ_CP136336.1"/>
</dbReference>
<dbReference type="InterPro" id="IPR029063">
    <property type="entry name" value="SAM-dependent_MTases_sf"/>
</dbReference>
<organism evidence="1 2">
    <name type="scientific">Piscinibacter gummiphilus</name>
    <dbReference type="NCBI Taxonomy" id="946333"/>
    <lineage>
        <taxon>Bacteria</taxon>
        <taxon>Pseudomonadati</taxon>
        <taxon>Pseudomonadota</taxon>
        <taxon>Betaproteobacteria</taxon>
        <taxon>Burkholderiales</taxon>
        <taxon>Sphaerotilaceae</taxon>
        <taxon>Piscinibacter</taxon>
    </lineage>
</organism>
<reference evidence="1 2" key="1">
    <citation type="submission" date="2023-10" db="EMBL/GenBank/DDBJ databases">
        <title>Bacteria for the degradation of biodegradable plastic PBAT(Polybutylene adipate terephthalate).</title>
        <authorList>
            <person name="Weon H.-Y."/>
            <person name="Yeon J."/>
        </authorList>
    </citation>
    <scope>NUCLEOTIDE SEQUENCE [LARGE SCALE GENOMIC DNA]</scope>
    <source>
        <strain evidence="1 2">SBD 7-3</strain>
    </source>
</reference>
<name>A0ABZ0CYR6_9BURK</name>
<evidence type="ECO:0000313" key="2">
    <source>
        <dbReference type="Proteomes" id="UP001303946"/>
    </source>
</evidence>
<sequence>MKLKAFLLVLFGAYPRRTSTLRYLPLYLQQKAAFVAAGGEIAHEHAIFEDYADQAGTARGHYFHQDLLVAGFVHTAKPLRHIDVGSRIDGFVAHVAAFRPIEVIDIRPLSMTKHQNICYVQGNLMDLDPGLHEVCDSLSCLHAIEHFGLGRYGDPVDPLGHRRGFDNLVRMLKGGGHLYVSFPIGRSAVHFNAHRVFDPTEVLGWAGDRLELLRFDYVDDAGDLHLDQSLATPPRLDYGCGIYSFRKRPAAANA</sequence>
<dbReference type="InterPro" id="IPR004951">
    <property type="entry name" value="DUF268_CAE_spp"/>
</dbReference>
<dbReference type="EMBL" id="CP136336">
    <property type="protein sequence ID" value="WOB10081.1"/>
    <property type="molecule type" value="Genomic_DNA"/>
</dbReference>
<dbReference type="Proteomes" id="UP001303946">
    <property type="component" value="Chromosome"/>
</dbReference>
<dbReference type="Gene3D" id="3.40.50.150">
    <property type="entry name" value="Vaccinia Virus protein VP39"/>
    <property type="match status" value="1"/>
</dbReference>
<gene>
    <name evidence="1" type="ORF">RXV79_08430</name>
</gene>
<dbReference type="SUPFAM" id="SSF53335">
    <property type="entry name" value="S-adenosyl-L-methionine-dependent methyltransferases"/>
    <property type="match status" value="1"/>
</dbReference>
<evidence type="ECO:0000313" key="1">
    <source>
        <dbReference type="EMBL" id="WOB10081.1"/>
    </source>
</evidence>